<evidence type="ECO:0000313" key="2">
    <source>
        <dbReference type="Proteomes" id="UP000007060"/>
    </source>
</evidence>
<comment type="caution">
    <text evidence="1">The sequence shown here is derived from an EMBL/GenBank/DDBJ whole genome shotgun (WGS) entry which is preliminary data.</text>
</comment>
<sequence>MRKPTAFHACNIIPLPLVKCASATIMLN</sequence>
<name>A6ZMP3_YEAS7</name>
<proteinExistence type="predicted"/>
<organism evidence="1 2">
    <name type="scientific">Saccharomyces cerevisiae (strain YJM789)</name>
    <name type="common">Baker's yeast</name>
    <dbReference type="NCBI Taxonomy" id="307796"/>
    <lineage>
        <taxon>Eukaryota</taxon>
        <taxon>Fungi</taxon>
        <taxon>Dikarya</taxon>
        <taxon>Ascomycota</taxon>
        <taxon>Saccharomycotina</taxon>
        <taxon>Saccharomycetes</taxon>
        <taxon>Saccharomycetales</taxon>
        <taxon>Saccharomycetaceae</taxon>
        <taxon>Saccharomyces</taxon>
    </lineage>
</organism>
<reference evidence="1 2" key="1">
    <citation type="journal article" date="2007" name="Proc. Natl. Acad. Sci. U.S.A.">
        <title>Genome sequencing and comparative analysis of Saccharomyces cerevisiae strain YJM789.</title>
        <authorList>
            <person name="Wei W."/>
            <person name="McCusker J.H."/>
            <person name="Hyman R.W."/>
            <person name="Jones T."/>
            <person name="Ning Y."/>
            <person name="Cao Z."/>
            <person name="Gu Z."/>
            <person name="Bruno D."/>
            <person name="Miranda M."/>
            <person name="Nguyen M."/>
            <person name="Wilhelmy J."/>
            <person name="Komp C."/>
            <person name="Tamse R."/>
            <person name="Wang X."/>
            <person name="Jia P."/>
            <person name="Luedi P."/>
            <person name="Oefner P.J."/>
            <person name="David L."/>
            <person name="Dietrich F.S."/>
            <person name="Li Y."/>
            <person name="Davis R.W."/>
            <person name="Steinmetz L.M."/>
        </authorList>
    </citation>
    <scope>NUCLEOTIDE SEQUENCE [LARGE SCALE GENOMIC DNA]</scope>
    <source>
        <strain evidence="1 2">YJM789</strain>
    </source>
</reference>
<accession>A6ZMP3</accession>
<gene>
    <name evidence="1" type="ORF">SCY_4359</name>
</gene>
<protein>
    <submittedName>
        <fullName evidence="1">Conserved protein</fullName>
    </submittedName>
</protein>
<evidence type="ECO:0000313" key="1">
    <source>
        <dbReference type="EMBL" id="EDN64117.1"/>
    </source>
</evidence>
<dbReference type="Proteomes" id="UP000007060">
    <property type="component" value="Unassembled WGS sequence"/>
</dbReference>
<dbReference type="EMBL" id="AAFW02000021">
    <property type="protein sequence ID" value="EDN64117.1"/>
    <property type="molecule type" value="Genomic_DNA"/>
</dbReference>
<dbReference type="HOGENOM" id="CLU_3413182_0_0_1"/>
<dbReference type="AlphaFoldDB" id="A6ZMP3"/>